<dbReference type="Proteomes" id="UP000240883">
    <property type="component" value="Unassembled WGS sequence"/>
</dbReference>
<accession>A0A2T2P0Z2</accession>
<evidence type="ECO:0000256" key="1">
    <source>
        <dbReference type="SAM" id="SignalP"/>
    </source>
</evidence>
<gene>
    <name evidence="2" type="ORF">BS50DRAFT_570716</name>
</gene>
<dbReference type="GO" id="GO:0016740">
    <property type="term" value="F:transferase activity"/>
    <property type="evidence" value="ECO:0007669"/>
    <property type="project" value="InterPro"/>
</dbReference>
<protein>
    <submittedName>
        <fullName evidence="2">DNase I-like protein</fullName>
    </submittedName>
</protein>
<keyword evidence="1" id="KW-0732">Signal</keyword>
<feature type="signal peptide" evidence="1">
    <location>
        <begin position="1"/>
        <end position="22"/>
    </location>
</feature>
<dbReference type="CDD" id="cd04486">
    <property type="entry name" value="YhcR_OBF_like"/>
    <property type="match status" value="1"/>
</dbReference>
<feature type="chain" id="PRO_5015586256" evidence="1">
    <location>
        <begin position="23"/>
        <end position="612"/>
    </location>
</feature>
<evidence type="ECO:0000313" key="2">
    <source>
        <dbReference type="EMBL" id="PSN71341.1"/>
    </source>
</evidence>
<dbReference type="AlphaFoldDB" id="A0A2T2P0Z2"/>
<dbReference type="InterPro" id="IPR001917">
    <property type="entry name" value="Aminotrans_II_pyridoxalP_BS"/>
</dbReference>
<organism evidence="2 3">
    <name type="scientific">Corynespora cassiicola Philippines</name>
    <dbReference type="NCBI Taxonomy" id="1448308"/>
    <lineage>
        <taxon>Eukaryota</taxon>
        <taxon>Fungi</taxon>
        <taxon>Dikarya</taxon>
        <taxon>Ascomycota</taxon>
        <taxon>Pezizomycotina</taxon>
        <taxon>Dothideomycetes</taxon>
        <taxon>Pleosporomycetidae</taxon>
        <taxon>Pleosporales</taxon>
        <taxon>Corynesporascaceae</taxon>
        <taxon>Corynespora</taxon>
    </lineage>
</organism>
<dbReference type="OrthoDB" id="47488at2759"/>
<proteinExistence type="predicted"/>
<dbReference type="InterPro" id="IPR036691">
    <property type="entry name" value="Endo/exonu/phosph_ase_sf"/>
</dbReference>
<dbReference type="SUPFAM" id="SSF56219">
    <property type="entry name" value="DNase I-like"/>
    <property type="match status" value="1"/>
</dbReference>
<dbReference type="STRING" id="1448308.A0A2T2P0Z2"/>
<keyword evidence="3" id="KW-1185">Reference proteome</keyword>
<dbReference type="PANTHER" id="PTHR42834:SF1">
    <property type="entry name" value="ENDONUCLEASE_EXONUCLEASE_PHOSPHATASE FAMILY PROTEIN (AFU_ORTHOLOGUE AFUA_3G09210)"/>
    <property type="match status" value="1"/>
</dbReference>
<reference evidence="2 3" key="1">
    <citation type="journal article" date="2018" name="Front. Microbiol.">
        <title>Genome-Wide Analysis of Corynespora cassiicola Leaf Fall Disease Putative Effectors.</title>
        <authorList>
            <person name="Lopez D."/>
            <person name="Ribeiro S."/>
            <person name="Label P."/>
            <person name="Fumanal B."/>
            <person name="Venisse J.S."/>
            <person name="Kohler A."/>
            <person name="de Oliveira R.R."/>
            <person name="Labutti K."/>
            <person name="Lipzen A."/>
            <person name="Lail K."/>
            <person name="Bauer D."/>
            <person name="Ohm R.A."/>
            <person name="Barry K.W."/>
            <person name="Spatafora J."/>
            <person name="Grigoriev I.V."/>
            <person name="Martin F.M."/>
            <person name="Pujade-Renaud V."/>
        </authorList>
    </citation>
    <scope>NUCLEOTIDE SEQUENCE [LARGE SCALE GENOMIC DNA]</scope>
    <source>
        <strain evidence="2 3">Philippines</strain>
    </source>
</reference>
<evidence type="ECO:0000313" key="3">
    <source>
        <dbReference type="Proteomes" id="UP000240883"/>
    </source>
</evidence>
<dbReference type="Gene3D" id="3.60.10.10">
    <property type="entry name" value="Endonuclease/exonuclease/phosphatase"/>
    <property type="match status" value="1"/>
</dbReference>
<dbReference type="PANTHER" id="PTHR42834">
    <property type="entry name" value="ENDONUCLEASE/EXONUCLEASE/PHOSPHATASE FAMILY PROTEIN (AFU_ORTHOLOGUE AFUA_3G09210)"/>
    <property type="match status" value="1"/>
</dbReference>
<dbReference type="EMBL" id="KZ678131">
    <property type="protein sequence ID" value="PSN71341.1"/>
    <property type="molecule type" value="Genomic_DNA"/>
</dbReference>
<sequence>MAPSLAQVVGLTAALLPSLSSALSIAEINGPRFLSSFNNQAVANVSGVVTAKGPDGLWLRSQSPDRDARTSESIYVFGRTFGGNLSVGDAIVLGGRVLEYRSNRDYIYLTEISSPVLERKVSSGNAVKPLVIGKDTTSPPTQQFSSLDGGDVFAVPNNQSLVSVANPELQPKKFGLDFWESLSGELVTVRKPRAISMPNNFGDTWVVGDWKVTGKNKRGGLTMTDKDANPETIIIGSPLDGSSNPDSVKLGDELEEITGVVTYAFGFYRILPSTAIKVTKSQTPELPSPSKLVSKGKCDGISFGVYNVENLWQNSSHLPDIAGHIVQYLNSPDIIFVQEVQDDNGPTNDAVVTANQTLTTLSKAIAAAGGANYTFVEIAPSDDQDGGQPGGNIRVAYLYKPSLIRLYKPNAGSATDANEVLAGPSLKFNPGRIAPAEEAWTASRKPLVAQWEVIGNGGKGAGTFFTVNVHMGSKGGSSSIQGDARPPVNGGVDDRIAQATLTGEFVKAILAEDKNAKVITGGDFNEFTFVQPLIDYVNISGLKDLDAVAKIDETERYTYLFDMNAQQLDHMFVSSAAAKKAKYEHVHINTWVDRDSQVSDHDPSVALLDVCA</sequence>
<name>A0A2T2P0Z2_CORCC</name>
<dbReference type="PROSITE" id="PS00599">
    <property type="entry name" value="AA_TRANSFER_CLASS_2"/>
    <property type="match status" value="1"/>
</dbReference>